<organism evidence="2 3">
    <name type="scientific">Saccharopolyspora phatthalungensis</name>
    <dbReference type="NCBI Taxonomy" id="664693"/>
    <lineage>
        <taxon>Bacteria</taxon>
        <taxon>Bacillati</taxon>
        <taxon>Actinomycetota</taxon>
        <taxon>Actinomycetes</taxon>
        <taxon>Pseudonocardiales</taxon>
        <taxon>Pseudonocardiaceae</taxon>
        <taxon>Saccharopolyspora</taxon>
    </lineage>
</organism>
<keyword evidence="1" id="KW-0812">Transmembrane</keyword>
<evidence type="ECO:0000256" key="1">
    <source>
        <dbReference type="SAM" id="Phobius"/>
    </source>
</evidence>
<feature type="transmembrane region" description="Helical" evidence="1">
    <location>
        <begin position="21"/>
        <end position="45"/>
    </location>
</feature>
<comment type="caution">
    <text evidence="2">The sequence shown here is derived from an EMBL/GenBank/DDBJ whole genome shotgun (WGS) entry which is preliminary data.</text>
</comment>
<dbReference type="RefSeq" id="WP_184728421.1">
    <property type="nucleotide sequence ID" value="NZ_JACHIW010000001.1"/>
</dbReference>
<reference evidence="2 3" key="1">
    <citation type="submission" date="2020-08" db="EMBL/GenBank/DDBJ databases">
        <title>Sequencing the genomes of 1000 actinobacteria strains.</title>
        <authorList>
            <person name="Klenk H.-P."/>
        </authorList>
    </citation>
    <scope>NUCLEOTIDE SEQUENCE [LARGE SCALE GENOMIC DNA]</scope>
    <source>
        <strain evidence="2 3">DSM 45584</strain>
    </source>
</reference>
<sequence>MTGNEEPGTDERTADKPEGAISAAILAAGVGATALGIVTVLAAASTSAAGWLQWSAAVGPLSGKTTVAVLCWLVSWALLHVALRNRPTETRPALTIALILIGLGVLGTFPSFFELFAVE</sequence>
<protein>
    <submittedName>
        <fullName evidence="2">Uncharacterized protein</fullName>
    </submittedName>
</protein>
<feature type="transmembrane region" description="Helical" evidence="1">
    <location>
        <begin position="95"/>
        <end position="113"/>
    </location>
</feature>
<keyword evidence="1" id="KW-1133">Transmembrane helix</keyword>
<accession>A0A840QCL1</accession>
<proteinExistence type="predicted"/>
<name>A0A840QCL1_9PSEU</name>
<dbReference type="Proteomes" id="UP000584374">
    <property type="component" value="Unassembled WGS sequence"/>
</dbReference>
<dbReference type="EMBL" id="JACHIW010000001">
    <property type="protein sequence ID" value="MBB5157520.1"/>
    <property type="molecule type" value="Genomic_DNA"/>
</dbReference>
<gene>
    <name evidence="2" type="ORF">BJ970_005054</name>
</gene>
<dbReference type="AlphaFoldDB" id="A0A840QCL1"/>
<keyword evidence="3" id="KW-1185">Reference proteome</keyword>
<keyword evidence="1" id="KW-0472">Membrane</keyword>
<evidence type="ECO:0000313" key="3">
    <source>
        <dbReference type="Proteomes" id="UP000584374"/>
    </source>
</evidence>
<evidence type="ECO:0000313" key="2">
    <source>
        <dbReference type="EMBL" id="MBB5157520.1"/>
    </source>
</evidence>
<feature type="transmembrane region" description="Helical" evidence="1">
    <location>
        <begin position="65"/>
        <end position="83"/>
    </location>
</feature>